<comment type="caution">
    <text evidence="1">The sequence shown here is derived from an EMBL/GenBank/DDBJ whole genome shotgun (WGS) entry which is preliminary data.</text>
</comment>
<proteinExistence type="predicted"/>
<evidence type="ECO:0000313" key="2">
    <source>
        <dbReference type="Proteomes" id="UP001190700"/>
    </source>
</evidence>
<organism evidence="1 2">
    <name type="scientific">Cymbomonas tetramitiformis</name>
    <dbReference type="NCBI Taxonomy" id="36881"/>
    <lineage>
        <taxon>Eukaryota</taxon>
        <taxon>Viridiplantae</taxon>
        <taxon>Chlorophyta</taxon>
        <taxon>Pyramimonadophyceae</taxon>
        <taxon>Pyramimonadales</taxon>
        <taxon>Pyramimonadaceae</taxon>
        <taxon>Cymbomonas</taxon>
    </lineage>
</organism>
<reference evidence="1 2" key="1">
    <citation type="journal article" date="2015" name="Genome Biol. Evol.">
        <title>Comparative Genomics of a Bacterivorous Green Alga Reveals Evolutionary Causalities and Consequences of Phago-Mixotrophic Mode of Nutrition.</title>
        <authorList>
            <person name="Burns J.A."/>
            <person name="Paasch A."/>
            <person name="Narechania A."/>
            <person name="Kim E."/>
        </authorList>
    </citation>
    <scope>NUCLEOTIDE SEQUENCE [LARGE SCALE GENOMIC DNA]</scope>
    <source>
        <strain evidence="1 2">PLY_AMNH</strain>
    </source>
</reference>
<protein>
    <submittedName>
        <fullName evidence="1">Uncharacterized protein</fullName>
    </submittedName>
</protein>
<name>A0AAE0FJX0_9CHLO</name>
<sequence>MFFARFKPPIQRPIAEVYYHLMIDIFHGAKLLFSVTRPLADLFCEETCCFTTPITDCTHLQCPIRTSFGSESSQTTWRWPAVDMSEPLRASCLVLRNSDHALLKLVNAYPICNKPLYGKSKDCKTWCRSNCDRLLPVGIVADDFGEEWCCEAVPWLEPSEMWYLSFSNETHLAPLGGHEALLAQHFHFVLDMFLIENNTPGSSSEEFTEFIAKAASLSVSHAHGANIGLAELLDNLSL</sequence>
<keyword evidence="2" id="KW-1185">Reference proteome</keyword>
<evidence type="ECO:0000313" key="1">
    <source>
        <dbReference type="EMBL" id="KAK3261085.1"/>
    </source>
</evidence>
<dbReference type="Proteomes" id="UP001190700">
    <property type="component" value="Unassembled WGS sequence"/>
</dbReference>
<accession>A0AAE0FJX0</accession>
<gene>
    <name evidence="1" type="ORF">CYMTET_29996</name>
</gene>
<dbReference type="EMBL" id="LGRX02017160">
    <property type="protein sequence ID" value="KAK3261085.1"/>
    <property type="molecule type" value="Genomic_DNA"/>
</dbReference>
<dbReference type="AlphaFoldDB" id="A0AAE0FJX0"/>